<gene>
    <name evidence="5" type="ORF">EV190_101644</name>
</gene>
<dbReference type="InterPro" id="IPR050300">
    <property type="entry name" value="GDXG_lipolytic_enzyme"/>
</dbReference>
<feature type="domain" description="Alpha/beta hydrolase fold-3" evidence="4">
    <location>
        <begin position="79"/>
        <end position="290"/>
    </location>
</feature>
<dbReference type="Proteomes" id="UP000295281">
    <property type="component" value="Unassembled WGS sequence"/>
</dbReference>
<sequence length="321" mass="33160">MSISPGTRKFIDAMVAASPQAGTVGVDAGLLRSSRRERRTVAGPDVALVRDLSVPTPDGDVPVRLYHPAPDGPAPGCAVFFHGGGYVVGDLETHDHIARLLAAESGAAVVAVDYRLAPEHRFPAAVDDAYAATRWVSEHAAELGVDPDRLAVAGDSAGGGIAAAVALMARDGGPSITLQVLIYPVTDLTGYPVTGDTPYGSRISNGEGYLLTSEGMRWFAGQYLAVPADADDFRASPIRATDLSGAAPAFVVTADFDPLRDEGEAYARALSAAGVPATTVRINGGFHGMFGLGSLLPLGRQAEVPVAAALRDTLAGTRRTC</sequence>
<evidence type="ECO:0000256" key="1">
    <source>
        <dbReference type="ARBA" id="ARBA00010515"/>
    </source>
</evidence>
<evidence type="ECO:0000313" key="6">
    <source>
        <dbReference type="Proteomes" id="UP000295281"/>
    </source>
</evidence>
<dbReference type="PANTHER" id="PTHR48081">
    <property type="entry name" value="AB HYDROLASE SUPERFAMILY PROTEIN C4A8.06C"/>
    <property type="match status" value="1"/>
</dbReference>
<dbReference type="RefSeq" id="WP_133739858.1">
    <property type="nucleotide sequence ID" value="NZ_SNYN01000001.1"/>
</dbReference>
<dbReference type="InterPro" id="IPR029058">
    <property type="entry name" value="AB_hydrolase_fold"/>
</dbReference>
<evidence type="ECO:0000256" key="2">
    <source>
        <dbReference type="ARBA" id="ARBA00022801"/>
    </source>
</evidence>
<reference evidence="5 6" key="1">
    <citation type="submission" date="2019-03" db="EMBL/GenBank/DDBJ databases">
        <title>Genomic Encyclopedia of Type Strains, Phase IV (KMG-IV): sequencing the most valuable type-strain genomes for metagenomic binning, comparative biology and taxonomic classification.</title>
        <authorList>
            <person name="Goeker M."/>
        </authorList>
    </citation>
    <scope>NUCLEOTIDE SEQUENCE [LARGE SCALE GENOMIC DNA]</scope>
    <source>
        <strain evidence="5 6">DSM 46770</strain>
    </source>
</reference>
<dbReference type="PROSITE" id="PS01174">
    <property type="entry name" value="LIPASE_GDXG_SER"/>
    <property type="match status" value="1"/>
</dbReference>
<evidence type="ECO:0000313" key="5">
    <source>
        <dbReference type="EMBL" id="TDQ55319.1"/>
    </source>
</evidence>
<dbReference type="GO" id="GO:0016787">
    <property type="term" value="F:hydrolase activity"/>
    <property type="evidence" value="ECO:0007669"/>
    <property type="project" value="UniProtKB-KW"/>
</dbReference>
<proteinExistence type="inferred from homology"/>
<evidence type="ECO:0000256" key="3">
    <source>
        <dbReference type="PROSITE-ProRule" id="PRU10038"/>
    </source>
</evidence>
<dbReference type="SUPFAM" id="SSF53474">
    <property type="entry name" value="alpha/beta-Hydrolases"/>
    <property type="match status" value="1"/>
</dbReference>
<name>A0A4R6V863_9ACTN</name>
<dbReference type="EMBL" id="SNYN01000001">
    <property type="protein sequence ID" value="TDQ55319.1"/>
    <property type="molecule type" value="Genomic_DNA"/>
</dbReference>
<keyword evidence="2" id="KW-0378">Hydrolase</keyword>
<dbReference type="Gene3D" id="3.40.50.1820">
    <property type="entry name" value="alpha/beta hydrolase"/>
    <property type="match status" value="1"/>
</dbReference>
<dbReference type="InterPro" id="IPR013094">
    <property type="entry name" value="AB_hydrolase_3"/>
</dbReference>
<dbReference type="AlphaFoldDB" id="A0A4R6V863"/>
<comment type="similarity">
    <text evidence="1">Belongs to the 'GDXG' lipolytic enzyme family.</text>
</comment>
<protein>
    <submittedName>
        <fullName evidence="5">Acetyl esterase</fullName>
    </submittedName>
</protein>
<dbReference type="FunFam" id="3.40.50.1820:FF:000089">
    <property type="entry name" value="Alpha/beta hydrolase"/>
    <property type="match status" value="1"/>
</dbReference>
<dbReference type="InterPro" id="IPR033140">
    <property type="entry name" value="Lipase_GDXG_put_SER_AS"/>
</dbReference>
<comment type="caution">
    <text evidence="5">The sequence shown here is derived from an EMBL/GenBank/DDBJ whole genome shotgun (WGS) entry which is preliminary data.</text>
</comment>
<keyword evidence="6" id="KW-1185">Reference proteome</keyword>
<dbReference type="OrthoDB" id="3209779at2"/>
<dbReference type="Pfam" id="PF07859">
    <property type="entry name" value="Abhydrolase_3"/>
    <property type="match status" value="1"/>
</dbReference>
<dbReference type="PANTHER" id="PTHR48081:SF8">
    <property type="entry name" value="ALPHA_BETA HYDROLASE FOLD-3 DOMAIN-CONTAINING PROTEIN-RELATED"/>
    <property type="match status" value="1"/>
</dbReference>
<accession>A0A4R6V863</accession>
<organism evidence="5 6">
    <name type="scientific">Actinorugispora endophytica</name>
    <dbReference type="NCBI Taxonomy" id="1605990"/>
    <lineage>
        <taxon>Bacteria</taxon>
        <taxon>Bacillati</taxon>
        <taxon>Actinomycetota</taxon>
        <taxon>Actinomycetes</taxon>
        <taxon>Streptosporangiales</taxon>
        <taxon>Nocardiopsidaceae</taxon>
        <taxon>Actinorugispora</taxon>
    </lineage>
</organism>
<feature type="active site" evidence="3">
    <location>
        <position position="156"/>
    </location>
</feature>
<evidence type="ECO:0000259" key="4">
    <source>
        <dbReference type="Pfam" id="PF07859"/>
    </source>
</evidence>